<evidence type="ECO:0000313" key="3">
    <source>
        <dbReference type="Proteomes" id="UP000799302"/>
    </source>
</evidence>
<evidence type="ECO:0000313" key="2">
    <source>
        <dbReference type="EMBL" id="KAF2672340.1"/>
    </source>
</evidence>
<organism evidence="2 3">
    <name type="scientific">Microthyrium microscopicum</name>
    <dbReference type="NCBI Taxonomy" id="703497"/>
    <lineage>
        <taxon>Eukaryota</taxon>
        <taxon>Fungi</taxon>
        <taxon>Dikarya</taxon>
        <taxon>Ascomycota</taxon>
        <taxon>Pezizomycotina</taxon>
        <taxon>Dothideomycetes</taxon>
        <taxon>Dothideomycetes incertae sedis</taxon>
        <taxon>Microthyriales</taxon>
        <taxon>Microthyriaceae</taxon>
        <taxon>Microthyrium</taxon>
    </lineage>
</organism>
<dbReference type="AlphaFoldDB" id="A0A6A6UKN3"/>
<dbReference type="EMBL" id="MU004232">
    <property type="protein sequence ID" value="KAF2672340.1"/>
    <property type="molecule type" value="Genomic_DNA"/>
</dbReference>
<keyword evidence="3" id="KW-1185">Reference proteome</keyword>
<proteinExistence type="predicted"/>
<feature type="compositionally biased region" description="Low complexity" evidence="1">
    <location>
        <begin position="136"/>
        <end position="146"/>
    </location>
</feature>
<gene>
    <name evidence="2" type="ORF">BT63DRAFT_194095</name>
</gene>
<dbReference type="OrthoDB" id="9983560at2759"/>
<feature type="region of interest" description="Disordered" evidence="1">
    <location>
        <begin position="135"/>
        <end position="167"/>
    </location>
</feature>
<sequence length="263" mass="28637">MKAFPMPTVLMYSFWLNTTDFNDKKSIFPPAAYLHAQFPKMSKEGFQGYLWLYPNAIRGTLLLPNKFANASNARAVLDPILDKMSTYPGINPKSLLRILPLAWGSSPIDWNTATQLLGGITGSLEDFMSTASTLLPGAANGTAPKAAPKPPKRRMKRHGPGEKVQMPMGIAGMDSQLLGPEELVHPKMAAALEGAMPFNHPDGQLRIHLLGGGKVNEQRNDTSVHPSWRKALVHTIATGGQKVNVDSLRAIAPNMGCYHNEVC</sequence>
<reference evidence="2" key="1">
    <citation type="journal article" date="2020" name="Stud. Mycol.">
        <title>101 Dothideomycetes genomes: a test case for predicting lifestyles and emergence of pathogens.</title>
        <authorList>
            <person name="Haridas S."/>
            <person name="Albert R."/>
            <person name="Binder M."/>
            <person name="Bloem J."/>
            <person name="Labutti K."/>
            <person name="Salamov A."/>
            <person name="Andreopoulos B."/>
            <person name="Baker S."/>
            <person name="Barry K."/>
            <person name="Bills G."/>
            <person name="Bluhm B."/>
            <person name="Cannon C."/>
            <person name="Castanera R."/>
            <person name="Culley D."/>
            <person name="Daum C."/>
            <person name="Ezra D."/>
            <person name="Gonzalez J."/>
            <person name="Henrissat B."/>
            <person name="Kuo A."/>
            <person name="Liang C."/>
            <person name="Lipzen A."/>
            <person name="Lutzoni F."/>
            <person name="Magnuson J."/>
            <person name="Mondo S."/>
            <person name="Nolan M."/>
            <person name="Ohm R."/>
            <person name="Pangilinan J."/>
            <person name="Park H.-J."/>
            <person name="Ramirez L."/>
            <person name="Alfaro M."/>
            <person name="Sun H."/>
            <person name="Tritt A."/>
            <person name="Yoshinaga Y."/>
            <person name="Zwiers L.-H."/>
            <person name="Turgeon B."/>
            <person name="Goodwin S."/>
            <person name="Spatafora J."/>
            <person name="Crous P."/>
            <person name="Grigoriev I."/>
        </authorList>
    </citation>
    <scope>NUCLEOTIDE SEQUENCE</scope>
    <source>
        <strain evidence="2">CBS 115976</strain>
    </source>
</reference>
<accession>A0A6A6UKN3</accession>
<protein>
    <submittedName>
        <fullName evidence="2">Uncharacterized protein</fullName>
    </submittedName>
</protein>
<evidence type="ECO:0000256" key="1">
    <source>
        <dbReference type="SAM" id="MobiDB-lite"/>
    </source>
</evidence>
<name>A0A6A6UKN3_9PEZI</name>
<dbReference type="Proteomes" id="UP000799302">
    <property type="component" value="Unassembled WGS sequence"/>
</dbReference>